<dbReference type="Proteomes" id="UP000298337">
    <property type="component" value="Unassembled WGS sequence"/>
</dbReference>
<reference evidence="2 3" key="1">
    <citation type="submission" date="2019-04" db="EMBL/GenBank/DDBJ databases">
        <authorList>
            <person name="Feng G."/>
            <person name="Zhang J."/>
            <person name="Zhu H."/>
        </authorList>
    </citation>
    <scope>NUCLEOTIDE SEQUENCE [LARGE SCALE GENOMIC DNA]</scope>
    <source>
        <strain evidence="2 3">92R-1</strain>
    </source>
</reference>
<comment type="caution">
    <text evidence="2">The sequence shown here is derived from an EMBL/GenBank/DDBJ whole genome shotgun (WGS) entry which is preliminary data.</text>
</comment>
<dbReference type="Pfam" id="PF25297">
    <property type="entry name" value="DUF7878"/>
    <property type="match status" value="1"/>
</dbReference>
<dbReference type="InterPro" id="IPR057200">
    <property type="entry name" value="DUF7878"/>
</dbReference>
<dbReference type="EMBL" id="SRLA01000003">
    <property type="protein sequence ID" value="TGE06579.1"/>
    <property type="molecule type" value="Genomic_DNA"/>
</dbReference>
<protein>
    <recommendedName>
        <fullName evidence="1">DUF7878 domain-containing protein</fullName>
    </recommendedName>
</protein>
<gene>
    <name evidence="2" type="ORF">EU556_17255</name>
</gene>
<dbReference type="AlphaFoldDB" id="A0A4Z0P5Q4"/>
<organism evidence="2 3">
    <name type="scientific">Hymenobacter fodinae</name>
    <dbReference type="NCBI Taxonomy" id="2510796"/>
    <lineage>
        <taxon>Bacteria</taxon>
        <taxon>Pseudomonadati</taxon>
        <taxon>Bacteroidota</taxon>
        <taxon>Cytophagia</taxon>
        <taxon>Cytophagales</taxon>
        <taxon>Hymenobacteraceae</taxon>
        <taxon>Hymenobacter</taxon>
    </lineage>
</organism>
<dbReference type="OrthoDB" id="9884590at2"/>
<name>A0A4Z0P5Q4_9BACT</name>
<accession>A0A4Z0P5Q4</accession>
<dbReference type="RefSeq" id="WP_135435350.1">
    <property type="nucleotide sequence ID" value="NZ_SRLA01000003.1"/>
</dbReference>
<evidence type="ECO:0000259" key="1">
    <source>
        <dbReference type="Pfam" id="PF25297"/>
    </source>
</evidence>
<keyword evidence="3" id="KW-1185">Reference proteome</keyword>
<evidence type="ECO:0000313" key="3">
    <source>
        <dbReference type="Proteomes" id="UP000298337"/>
    </source>
</evidence>
<sequence>MANTSNPTMVLSYKIANLAFGAPWLLKSPNHYFAFCSIEGDFKFWIDNKLILQEPSWNIGELAVQLAAWLQLGLQGDFHYQCMDAEEQNLFTFQHQGSSFQFISEWATDSTYRLITEEALTAFISQYRIDVKNRIMNDLGYDSGSYLGK</sequence>
<proteinExistence type="predicted"/>
<evidence type="ECO:0000313" key="2">
    <source>
        <dbReference type="EMBL" id="TGE06579.1"/>
    </source>
</evidence>
<feature type="domain" description="DUF7878" evidence="1">
    <location>
        <begin position="26"/>
        <end position="135"/>
    </location>
</feature>